<evidence type="ECO:0000259" key="8">
    <source>
        <dbReference type="Pfam" id="PF12698"/>
    </source>
</evidence>
<dbReference type="RefSeq" id="WP_214791139.1">
    <property type="nucleotide sequence ID" value="NZ_JANIEL010000123.1"/>
</dbReference>
<feature type="transmembrane region" description="Helical" evidence="6">
    <location>
        <begin position="20"/>
        <end position="43"/>
    </location>
</feature>
<dbReference type="PANTHER" id="PTHR43077:SF5">
    <property type="entry name" value="PHAGE INFECTION PROTEIN"/>
    <property type="match status" value="1"/>
</dbReference>
<dbReference type="Pfam" id="PF01061">
    <property type="entry name" value="ABC2_membrane"/>
    <property type="match status" value="1"/>
</dbReference>
<keyword evidence="3 6" id="KW-1133">Transmembrane helix</keyword>
<feature type="transmembrane region" description="Helical" evidence="6">
    <location>
        <begin position="720"/>
        <end position="741"/>
    </location>
</feature>
<evidence type="ECO:0000259" key="7">
    <source>
        <dbReference type="Pfam" id="PF01061"/>
    </source>
</evidence>
<feature type="compositionally biased region" description="Polar residues" evidence="5">
    <location>
        <begin position="557"/>
        <end position="570"/>
    </location>
</feature>
<proteinExistence type="predicted"/>
<evidence type="ECO:0000256" key="4">
    <source>
        <dbReference type="ARBA" id="ARBA00023136"/>
    </source>
</evidence>
<evidence type="ECO:0000256" key="3">
    <source>
        <dbReference type="ARBA" id="ARBA00022989"/>
    </source>
</evidence>
<feature type="transmembrane region" description="Helical" evidence="6">
    <location>
        <begin position="836"/>
        <end position="855"/>
    </location>
</feature>
<dbReference type="NCBIfam" id="TIGR03062">
    <property type="entry name" value="pip_yhgE_Cterm"/>
    <property type="match status" value="1"/>
</dbReference>
<accession>A0ABW2PPD4</accession>
<evidence type="ECO:0000256" key="5">
    <source>
        <dbReference type="SAM" id="MobiDB-lite"/>
    </source>
</evidence>
<sequence>MNGWKLWTAEWRSIFKNPRVLVPILAVALVPLMYAGMFLWAFWDPYGQMKDLPVAIVNEDKGATFEGESLAIGEDLIDKLLDSEAFEFVETTKKEAESGLKDHDYYMAIEIPKDFSEKATTALDENPEQLELKYIANESYNFLAAQIGGSAMEQVKAELSTEVSKQYVSALKDGLNDVADGLGEAADGATKLADGSTSAKDGAVKLADGTELLASKQRELADGAVQLNEGITQLADGSSELADGTKLLASKQRELANGAVQLNDGVTQLAEGSSALADGSQQVYNGSSELSDGVHRVNDGASALQDGTSQLVEGTGTFASKLDELHTGAKTLNQGVQDLAAGIERSSEGASALTDGANQLAGALTKAKDGNAALVAGQTEVINGIGQMKSELTTKQDELIGQLTALAESGQSASPEMLQAIAAQLSEGKQATAAGFDQLAAGATQVKDGQTSLASGLSQAEAGAGKLSSGLSELNTGQTKLAEGARALASGSSQIEQGTQTAADRSQELVSASSQLNQGATQLQVGTTELATGSDKLVAATGQLSEGSVKLADGAKSASSGTSELASGATQLADGGQKLQTGSRELADGAKSAGAGTSKLTDGANQLADGGQELSDGSGELADGMKDLASGSDELRDALVKGAKDADIGLTDDNVEMMAGPVSLVDNSIHEVPNYGTGFAPYFMSLGLFVGALLLSIVYPLYDPAGRPKRSLSWVLSKSGVLMVVGFLQALILDVAMVQLLGLEVSEPLKFFGFSWLTSITFLFIVQLLVTTLGNPGRFVAIVLLILQLTTSAGTFPLELIPRALQPFNALLPMTYTVAGYKEILSADGAQYLQTATMYLAFVAAGCFALLWAYFRIAWKKKYRQVASEA</sequence>
<feature type="transmembrane region" description="Helical" evidence="6">
    <location>
        <begin position="679"/>
        <end position="699"/>
    </location>
</feature>
<dbReference type="InterPro" id="IPR017500">
    <property type="entry name" value="Phage_infect_YhgE_N"/>
</dbReference>
<feature type="domain" description="ABC-2 type transporter transmembrane" evidence="7">
    <location>
        <begin position="712"/>
        <end position="822"/>
    </location>
</feature>
<dbReference type="InterPro" id="IPR051328">
    <property type="entry name" value="T7SS_ABC-Transporter"/>
</dbReference>
<dbReference type="InterPro" id="IPR011049">
    <property type="entry name" value="Serralysin-like_metalloprot_C"/>
</dbReference>
<gene>
    <name evidence="9" type="ORF">ACFQO8_14390</name>
</gene>
<dbReference type="NCBIfam" id="TIGR03057">
    <property type="entry name" value="xxxLxxG_by_4"/>
    <property type="match status" value="11"/>
</dbReference>
<comment type="subcellular location">
    <subcellularLocation>
        <location evidence="1">Membrane</location>
        <topology evidence="1">Multi-pass membrane protein</topology>
    </subcellularLocation>
</comment>
<keyword evidence="10" id="KW-1185">Reference proteome</keyword>
<dbReference type="SUPFAM" id="SSF58104">
    <property type="entry name" value="Methyl-accepting chemotaxis protein (MCP) signaling domain"/>
    <property type="match status" value="1"/>
</dbReference>
<evidence type="ECO:0000313" key="10">
    <source>
        <dbReference type="Proteomes" id="UP001596439"/>
    </source>
</evidence>
<dbReference type="Gene3D" id="1.10.287.950">
    <property type="entry name" value="Methyl-accepting chemotaxis protein"/>
    <property type="match status" value="2"/>
</dbReference>
<evidence type="ECO:0000313" key="9">
    <source>
        <dbReference type="EMBL" id="MFC7391324.1"/>
    </source>
</evidence>
<keyword evidence="4 6" id="KW-0472">Membrane</keyword>
<feature type="region of interest" description="Disordered" evidence="5">
    <location>
        <begin position="490"/>
        <end position="517"/>
    </location>
</feature>
<comment type="caution">
    <text evidence="9">The sequence shown here is derived from an EMBL/GenBank/DDBJ whole genome shotgun (WGS) entry which is preliminary data.</text>
</comment>
<evidence type="ECO:0000256" key="6">
    <source>
        <dbReference type="SAM" id="Phobius"/>
    </source>
</evidence>
<dbReference type="InterPro" id="IPR013525">
    <property type="entry name" value="ABC2_TM"/>
</dbReference>
<dbReference type="InterPro" id="IPR023908">
    <property type="entry name" value="xxxLxxG_rpt"/>
</dbReference>
<evidence type="ECO:0000256" key="2">
    <source>
        <dbReference type="ARBA" id="ARBA00022692"/>
    </source>
</evidence>
<name>A0ABW2PPD4_9BACL</name>
<dbReference type="Pfam" id="PF12698">
    <property type="entry name" value="ABC2_membrane_3"/>
    <property type="match status" value="1"/>
</dbReference>
<feature type="transmembrane region" description="Helical" evidence="6">
    <location>
        <begin position="753"/>
        <end position="772"/>
    </location>
</feature>
<feature type="domain" description="ABC-2 type transporter transmembrane" evidence="8">
    <location>
        <begin position="27"/>
        <end position="159"/>
    </location>
</feature>
<evidence type="ECO:0000256" key="1">
    <source>
        <dbReference type="ARBA" id="ARBA00004141"/>
    </source>
</evidence>
<reference evidence="10" key="1">
    <citation type="journal article" date="2019" name="Int. J. Syst. Evol. Microbiol.">
        <title>The Global Catalogue of Microorganisms (GCM) 10K type strain sequencing project: providing services to taxonomists for standard genome sequencing and annotation.</title>
        <authorList>
            <consortium name="The Broad Institute Genomics Platform"/>
            <consortium name="The Broad Institute Genome Sequencing Center for Infectious Disease"/>
            <person name="Wu L."/>
            <person name="Ma J."/>
        </authorList>
    </citation>
    <scope>NUCLEOTIDE SEQUENCE [LARGE SCALE GENOMIC DNA]</scope>
    <source>
        <strain evidence="10">CCUG 55590</strain>
    </source>
</reference>
<dbReference type="Gene3D" id="3.40.1710.10">
    <property type="entry name" value="abc type-2 transporter like domain"/>
    <property type="match status" value="1"/>
</dbReference>
<keyword evidence="2 6" id="KW-0812">Transmembrane</keyword>
<feature type="transmembrane region" description="Helical" evidence="6">
    <location>
        <begin position="779"/>
        <end position="798"/>
    </location>
</feature>
<dbReference type="PANTHER" id="PTHR43077">
    <property type="entry name" value="TRANSPORT PERMEASE YVFS-RELATED"/>
    <property type="match status" value="1"/>
</dbReference>
<organism evidence="9 10">
    <name type="scientific">Exiguobacterium aestuarii</name>
    <dbReference type="NCBI Taxonomy" id="273527"/>
    <lineage>
        <taxon>Bacteria</taxon>
        <taxon>Bacillati</taxon>
        <taxon>Bacillota</taxon>
        <taxon>Bacilli</taxon>
        <taxon>Bacillales</taxon>
        <taxon>Bacillales Family XII. Incertae Sedis</taxon>
        <taxon>Exiguobacterium</taxon>
    </lineage>
</organism>
<protein>
    <submittedName>
        <fullName evidence="9">YhgE/Pip family protein</fullName>
    </submittedName>
</protein>
<dbReference type="SUPFAM" id="SSF101967">
    <property type="entry name" value="Adhesin YadA, collagen-binding domain"/>
    <property type="match status" value="2"/>
</dbReference>
<feature type="region of interest" description="Disordered" evidence="5">
    <location>
        <begin position="554"/>
        <end position="627"/>
    </location>
</feature>
<dbReference type="EMBL" id="JBHTCE010000006">
    <property type="protein sequence ID" value="MFC7391324.1"/>
    <property type="molecule type" value="Genomic_DNA"/>
</dbReference>
<dbReference type="InterPro" id="IPR017501">
    <property type="entry name" value="Phage_infect_YhgE_C"/>
</dbReference>
<dbReference type="NCBIfam" id="TIGR03061">
    <property type="entry name" value="pip_yhgE_Nterm"/>
    <property type="match status" value="1"/>
</dbReference>
<dbReference type="Proteomes" id="UP001596439">
    <property type="component" value="Unassembled WGS sequence"/>
</dbReference>